<evidence type="ECO:0000256" key="3">
    <source>
        <dbReference type="ARBA" id="ARBA00022989"/>
    </source>
</evidence>
<feature type="region of interest" description="Disordered" evidence="5">
    <location>
        <begin position="1088"/>
        <end position="1114"/>
    </location>
</feature>
<feature type="compositionally biased region" description="Basic and acidic residues" evidence="5">
    <location>
        <begin position="17"/>
        <end position="35"/>
    </location>
</feature>
<evidence type="ECO:0000313" key="8">
    <source>
        <dbReference type="EMBL" id="CCO18199.1"/>
    </source>
</evidence>
<sequence length="1291" mass="148526">MPKMLSRHVGAAIAAKMNERAKRDDERKKEDKEERNEEEEEESEEGEFFKRRRRQSSMHAASSREDEKDTAAQTMIRVKDHKRPGMMRTVTFFSGKSGGAKTANPAAKADGEEELEGEEEEDEYQVALDRKEELDVLMEDSFDVLLGETNDDGAKESQTYLRRTRTHAAATTTTTRNVTKTSSEDKYRKEFQRSKTLVHRRTPLDIVDSFVDDGYEYGKKSMMKRTQTRGASRYELPNPENTWYPTLDIVNKVFKKILNAVAKKLTKQDTKLGKYASGVRKKQVKWTMEVAKIEPKRRHDDADIRMDDRNWVRGSRFFEFSQTRFFTTWIATMVFLYVISEGIDNWVGVATVNQIGGWRLAFFNAVQLIINITFLIETIVKIGGAGPVVRITHKEIVYNHEFEEETEKIEETYRLAKWEPWSYFLNLSNIYDFLVNVLIIYGYCVDALPGVDDGWLSPGRITAFRLLRMIRVLKFFYSFRTFSVILSGIAAGIKGMGWVVILLLVVMYVYAVLGATLFSETDPMHFRDLGISFLTAANVATMNDWRTYLMTTMYGCEHFGYTEDDYMEYCPYVLDDDGETKIYAEGQPIVAGMYFLSMILIVGNIMMSLVIGIITAKMDEANEHVDQLRNEEKKEFTSRTIGAVWKSRKSLDDSLSLVHYNKIMSILHLFSGIMDDKEKDQFGTPDSRMEQIQSWMARNIVSTKWFESLIMLAIIASAVISGYATQFSRYSDDHTMVDNSPNWIRDVESTFIYLFLFEIVIKFTVYWDPPVMTFFTGRHKSWNIFDLVTVLVGLGGEIAERAFDEAQSLASFTRVVRALRLARLVKVMRMVPQLNIIIQSLVLGMLSLIYVMILMVFVFYAYSIIGVVLFSENDPFNFRTVPVSSLTLFQVSMLEDWTAVLWVNMFGCDVDKFGIKDDGVYYHNLQEMEEDPPYPCEHPRSNRTTAFVYFFSFVIINALVFVSVFIGVIVNGMQEATASMIIQINLKRRTDAIKEHFEVGIQKFKDLENTFHLMNWKGHQKMKLSHVEELLTKVQVEHKPGYLRRVIQLWSAQNRNSVANKIVIRCHNAKKAATYSMKEGKLERIRSIPGGENSKAKKSIPMSPRKTDTNTVRSRDHISFSEGLEQQIQNDDASKTSKIAIDFPDFILLVCLLEQAEFLEKSYALHPNSGKEGWESESSVVSDTSSESESDNNEDEDEEEAERKLQIQKEESIRMRLKAYRLGGHERAQDSSKFRKPPPPSFSGHGHPSKRVFRKLKLLAKQFRVRAENTLVNVQEKLFEGSNRVIGEIKV</sequence>
<keyword evidence="2 6" id="KW-0812">Transmembrane</keyword>
<dbReference type="STRING" id="41875.K8EJM1"/>
<feature type="region of interest" description="Disordered" evidence="5">
    <location>
        <begin position="1"/>
        <end position="122"/>
    </location>
</feature>
<dbReference type="PANTHER" id="PTHR10037">
    <property type="entry name" value="VOLTAGE-GATED CATION CHANNEL CALCIUM AND SODIUM"/>
    <property type="match status" value="1"/>
</dbReference>
<feature type="compositionally biased region" description="Acidic residues" evidence="5">
    <location>
        <begin position="1186"/>
        <end position="1200"/>
    </location>
</feature>
<feature type="compositionally biased region" description="Basic and acidic residues" evidence="5">
    <location>
        <begin position="1224"/>
        <end position="1233"/>
    </location>
</feature>
<dbReference type="PANTHER" id="PTHR10037:SF62">
    <property type="entry name" value="SODIUM CHANNEL PROTEIN 60E"/>
    <property type="match status" value="1"/>
</dbReference>
<dbReference type="InterPro" id="IPR005821">
    <property type="entry name" value="Ion_trans_dom"/>
</dbReference>
<proteinExistence type="predicted"/>
<dbReference type="OrthoDB" id="416585at2759"/>
<dbReference type="InterPro" id="IPR027359">
    <property type="entry name" value="Volt_channel_dom_sf"/>
</dbReference>
<dbReference type="EMBL" id="FO082269">
    <property type="protein sequence ID" value="CCO18199.1"/>
    <property type="molecule type" value="Genomic_DNA"/>
</dbReference>
<feature type="compositionally biased region" description="Acidic residues" evidence="5">
    <location>
        <begin position="111"/>
        <end position="122"/>
    </location>
</feature>
<evidence type="ECO:0000256" key="6">
    <source>
        <dbReference type="SAM" id="Phobius"/>
    </source>
</evidence>
<dbReference type="KEGG" id="bpg:Bathy10g00870"/>
<feature type="transmembrane region" description="Helical" evidence="6">
    <location>
        <begin position="499"/>
        <end position="518"/>
    </location>
</feature>
<evidence type="ECO:0000313" key="9">
    <source>
        <dbReference type="Proteomes" id="UP000198341"/>
    </source>
</evidence>
<evidence type="ECO:0000256" key="5">
    <source>
        <dbReference type="SAM" id="MobiDB-lite"/>
    </source>
</evidence>
<dbReference type="eggNOG" id="KOG2301">
    <property type="taxonomic scope" value="Eukaryota"/>
</dbReference>
<reference evidence="8 9" key="1">
    <citation type="submission" date="2011-10" db="EMBL/GenBank/DDBJ databases">
        <authorList>
            <person name="Genoscope - CEA"/>
        </authorList>
    </citation>
    <scope>NUCLEOTIDE SEQUENCE [LARGE SCALE GENOMIC DNA]</scope>
    <source>
        <strain evidence="8 9">RCC 1105</strain>
    </source>
</reference>
<dbReference type="GO" id="GO:0001518">
    <property type="term" value="C:voltage-gated sodium channel complex"/>
    <property type="evidence" value="ECO:0007669"/>
    <property type="project" value="TreeGrafter"/>
</dbReference>
<feature type="compositionally biased region" description="Low complexity" evidence="5">
    <location>
        <begin position="1176"/>
        <end position="1185"/>
    </location>
</feature>
<dbReference type="InterPro" id="IPR043203">
    <property type="entry name" value="VGCC_Ca_Na"/>
</dbReference>
<feature type="domain" description="Ion transport" evidence="7">
    <location>
        <begin position="704"/>
        <end position="978"/>
    </location>
</feature>
<keyword evidence="4 6" id="KW-0472">Membrane</keyword>
<dbReference type="RefSeq" id="XP_007510666.1">
    <property type="nucleotide sequence ID" value="XM_007510604.1"/>
</dbReference>
<feature type="compositionally biased region" description="Basic and acidic residues" evidence="5">
    <location>
        <begin position="1105"/>
        <end position="1114"/>
    </location>
</feature>
<dbReference type="Gene3D" id="1.10.287.70">
    <property type="match status" value="2"/>
</dbReference>
<feature type="region of interest" description="Disordered" evidence="5">
    <location>
        <begin position="1224"/>
        <end position="1249"/>
    </location>
</feature>
<dbReference type="GeneID" id="19013164"/>
<evidence type="ECO:0000259" key="7">
    <source>
        <dbReference type="Pfam" id="PF00520"/>
    </source>
</evidence>
<feature type="transmembrane region" description="Helical" evidence="6">
    <location>
        <begin position="705"/>
        <end position="724"/>
    </location>
</feature>
<gene>
    <name evidence="8" type="ordered locus">Bathy10g00870</name>
</gene>
<evidence type="ECO:0000256" key="4">
    <source>
        <dbReference type="ARBA" id="ARBA00023136"/>
    </source>
</evidence>
<evidence type="ECO:0000256" key="1">
    <source>
        <dbReference type="ARBA" id="ARBA00004141"/>
    </source>
</evidence>
<protein>
    <submittedName>
        <fullName evidence="8">Ion transport protein</fullName>
    </submittedName>
</protein>
<feature type="transmembrane region" description="Helical" evidence="6">
    <location>
        <begin position="323"/>
        <end position="340"/>
    </location>
</feature>
<feature type="transmembrane region" description="Helical" evidence="6">
    <location>
        <begin position="836"/>
        <end position="869"/>
    </location>
</feature>
<evidence type="ECO:0000256" key="2">
    <source>
        <dbReference type="ARBA" id="ARBA00022692"/>
    </source>
</evidence>
<dbReference type="GO" id="GO:0005248">
    <property type="term" value="F:voltage-gated sodium channel activity"/>
    <property type="evidence" value="ECO:0007669"/>
    <property type="project" value="TreeGrafter"/>
</dbReference>
<organism evidence="8 9">
    <name type="scientific">Bathycoccus prasinos</name>
    <dbReference type="NCBI Taxonomy" id="41875"/>
    <lineage>
        <taxon>Eukaryota</taxon>
        <taxon>Viridiplantae</taxon>
        <taxon>Chlorophyta</taxon>
        <taxon>Mamiellophyceae</taxon>
        <taxon>Mamiellales</taxon>
        <taxon>Bathycoccaceae</taxon>
        <taxon>Bathycoccus</taxon>
    </lineage>
</organism>
<feature type="compositionally biased region" description="Acidic residues" evidence="5">
    <location>
        <begin position="36"/>
        <end position="46"/>
    </location>
</feature>
<comment type="subcellular location">
    <subcellularLocation>
        <location evidence="1">Membrane</location>
        <topology evidence="1">Multi-pass membrane protein</topology>
    </subcellularLocation>
</comment>
<feature type="transmembrane region" description="Helical" evidence="6">
    <location>
        <begin position="591"/>
        <end position="614"/>
    </location>
</feature>
<dbReference type="Pfam" id="PF00520">
    <property type="entry name" value="Ion_trans"/>
    <property type="match status" value="2"/>
</dbReference>
<dbReference type="Proteomes" id="UP000198341">
    <property type="component" value="Chromosome 10"/>
</dbReference>
<feature type="domain" description="Ion transport" evidence="7">
    <location>
        <begin position="325"/>
        <end position="624"/>
    </location>
</feature>
<keyword evidence="9" id="KW-1185">Reference proteome</keyword>
<feature type="region of interest" description="Disordered" evidence="5">
    <location>
        <begin position="1166"/>
        <end position="1205"/>
    </location>
</feature>
<feature type="transmembrane region" description="Helical" evidence="6">
    <location>
        <begin position="947"/>
        <end position="970"/>
    </location>
</feature>
<accession>K8EJM1</accession>
<feature type="transmembrane region" description="Helical" evidence="6">
    <location>
        <begin position="475"/>
        <end position="493"/>
    </location>
</feature>
<keyword evidence="3 6" id="KW-1133">Transmembrane helix</keyword>
<dbReference type="Gene3D" id="1.20.120.350">
    <property type="entry name" value="Voltage-gated potassium channels. Chain C"/>
    <property type="match status" value="2"/>
</dbReference>
<dbReference type="SUPFAM" id="SSF81324">
    <property type="entry name" value="Voltage-gated potassium channels"/>
    <property type="match status" value="2"/>
</dbReference>
<name>K8EJM1_9CHLO</name>